<dbReference type="AlphaFoldDB" id="A0A3B0YBT5"/>
<gene>
    <name evidence="1" type="ORF">MNBD_GAMMA09-3427</name>
</gene>
<protein>
    <submittedName>
        <fullName evidence="1">Uncharacterized protein</fullName>
    </submittedName>
</protein>
<reference evidence="1" key="1">
    <citation type="submission" date="2018-06" db="EMBL/GenBank/DDBJ databases">
        <authorList>
            <person name="Zhirakovskaya E."/>
        </authorList>
    </citation>
    <scope>NUCLEOTIDE SEQUENCE</scope>
</reference>
<proteinExistence type="predicted"/>
<evidence type="ECO:0000313" key="1">
    <source>
        <dbReference type="EMBL" id="VAW66144.1"/>
    </source>
</evidence>
<dbReference type="EMBL" id="UOFI01000074">
    <property type="protein sequence ID" value="VAW66144.1"/>
    <property type="molecule type" value="Genomic_DNA"/>
</dbReference>
<organism evidence="1">
    <name type="scientific">hydrothermal vent metagenome</name>
    <dbReference type="NCBI Taxonomy" id="652676"/>
    <lineage>
        <taxon>unclassified sequences</taxon>
        <taxon>metagenomes</taxon>
        <taxon>ecological metagenomes</taxon>
    </lineage>
</organism>
<accession>A0A3B0YBT5</accession>
<name>A0A3B0YBT5_9ZZZZ</name>
<sequence>MAMEYMAEGNPVEAIKAYESLVNIGAPEIIAGKARNEIKRIEN</sequence>